<dbReference type="OrthoDB" id="9792661at2"/>
<dbReference type="STRING" id="152268.A6K24_05350"/>
<keyword evidence="5" id="KW-1185">Reference proteome</keyword>
<evidence type="ECO:0000313" key="5">
    <source>
        <dbReference type="Proteomes" id="UP000078534"/>
    </source>
</evidence>
<dbReference type="InterPro" id="IPR013196">
    <property type="entry name" value="HTH_11"/>
</dbReference>
<dbReference type="InterPro" id="IPR036390">
    <property type="entry name" value="WH_DNA-bd_sf"/>
</dbReference>
<dbReference type="Gene3D" id="3.30.1340.20">
    <property type="entry name" value="3H domain"/>
    <property type="match status" value="1"/>
</dbReference>
<dbReference type="PANTHER" id="PTHR40068">
    <property type="entry name" value="TRANSCRIPTION REPRESSOR NIAR-RELATED"/>
    <property type="match status" value="1"/>
</dbReference>
<dbReference type="InterPro" id="IPR004173">
    <property type="entry name" value="3H_domain"/>
</dbReference>
<feature type="binding site" evidence="1">
    <location>
        <position position="95"/>
    </location>
    <ligand>
        <name>Ni(2+)</name>
        <dbReference type="ChEBI" id="CHEBI:49786"/>
    </ligand>
</feature>
<dbReference type="InterPro" id="IPR036388">
    <property type="entry name" value="WH-like_DNA-bd_sf"/>
</dbReference>
<dbReference type="PIRSF" id="PIRSF037847">
    <property type="entry name" value="NiaR"/>
    <property type="match status" value="1"/>
</dbReference>
<dbReference type="AlphaFoldDB" id="A0A179SVQ4"/>
<protein>
    <submittedName>
        <fullName evidence="4">Transcriptional regulator</fullName>
    </submittedName>
</protein>
<evidence type="ECO:0000259" key="2">
    <source>
        <dbReference type="Pfam" id="PF02829"/>
    </source>
</evidence>
<dbReference type="SUPFAM" id="SSF75500">
    <property type="entry name" value="Putative transcriptional regulator TM1602, C-terminal domain"/>
    <property type="match status" value="1"/>
</dbReference>
<accession>A0A179SVQ4</accession>
<dbReference type="InterPro" id="IPR026043">
    <property type="entry name" value="NadR"/>
</dbReference>
<sequence length="182" mass="20268">MVSVKTDKILGEERRNLLLDILSKADKPITGGELASTTNVSRQVIVQDVSLLKAKNYPIMATSQGYVFLNNQHDQTKLVERIIACKHAPERTIEELSILVDHGVVVKDVIVEHQVYGELTASIMVGNRNDVNEFVKKINRYNASYLSQLTGGLHLHTLQADSLDKIDLACKALDEEGFLVKE</sequence>
<feature type="binding site" evidence="1">
    <location>
        <position position="156"/>
    </location>
    <ligand>
        <name>Ni(2+)</name>
        <dbReference type="ChEBI" id="CHEBI:49786"/>
    </ligand>
</feature>
<feature type="domain" description="Helix-turn-helix type 11" evidence="3">
    <location>
        <begin position="14"/>
        <end position="66"/>
    </location>
</feature>
<dbReference type="Pfam" id="PF02829">
    <property type="entry name" value="3H"/>
    <property type="match status" value="1"/>
</dbReference>
<dbReference type="Pfam" id="PF08279">
    <property type="entry name" value="HTH_11"/>
    <property type="match status" value="1"/>
</dbReference>
<gene>
    <name evidence="4" type="ORF">A6K24_05350</name>
</gene>
<comment type="caution">
    <text evidence="4">The sequence shown here is derived from an EMBL/GenBank/DDBJ whole genome shotgun (WGS) entry which is preliminary data.</text>
</comment>
<evidence type="ECO:0000313" key="4">
    <source>
        <dbReference type="EMBL" id="OAS84939.1"/>
    </source>
</evidence>
<proteinExistence type="predicted"/>
<dbReference type="Proteomes" id="UP000078534">
    <property type="component" value="Unassembled WGS sequence"/>
</dbReference>
<keyword evidence="1" id="KW-0533">Nickel</keyword>
<dbReference type="InterPro" id="IPR035922">
    <property type="entry name" value="3H_dom_sf"/>
</dbReference>
<dbReference type="PANTHER" id="PTHR40068:SF1">
    <property type="entry name" value="TRANSCRIPTION REPRESSOR NIAR-RELATED"/>
    <property type="match status" value="1"/>
</dbReference>
<name>A0A179SVQ4_9BACI</name>
<keyword evidence="1" id="KW-0479">Metal-binding</keyword>
<dbReference type="SUPFAM" id="SSF46785">
    <property type="entry name" value="Winged helix' DNA-binding domain"/>
    <property type="match status" value="1"/>
</dbReference>
<feature type="binding site" evidence="1">
    <location>
        <position position="154"/>
    </location>
    <ligand>
        <name>Ni(2+)</name>
        <dbReference type="ChEBI" id="CHEBI:49786"/>
    </ligand>
</feature>
<dbReference type="GO" id="GO:0046872">
    <property type="term" value="F:metal ion binding"/>
    <property type="evidence" value="ECO:0007669"/>
    <property type="project" value="UniProtKB-KW"/>
</dbReference>
<evidence type="ECO:0000259" key="3">
    <source>
        <dbReference type="Pfam" id="PF08279"/>
    </source>
</evidence>
<evidence type="ECO:0000256" key="1">
    <source>
        <dbReference type="PIRSR" id="PIRSR037847-1"/>
    </source>
</evidence>
<reference evidence="5" key="1">
    <citation type="submission" date="2016-04" db="EMBL/GenBank/DDBJ databases">
        <authorList>
            <person name="Lyu Z."/>
            <person name="Lyu W."/>
        </authorList>
    </citation>
    <scope>NUCLEOTIDE SEQUENCE [LARGE SCALE GENOMIC DNA]</scope>
    <source>
        <strain evidence="5">C44</strain>
    </source>
</reference>
<dbReference type="Gene3D" id="1.10.10.10">
    <property type="entry name" value="Winged helix-like DNA-binding domain superfamily/Winged helix DNA-binding domain"/>
    <property type="match status" value="1"/>
</dbReference>
<feature type="domain" description="3H" evidence="2">
    <location>
        <begin position="83"/>
        <end position="179"/>
    </location>
</feature>
<feature type="binding site" evidence="1">
    <location>
        <position position="87"/>
    </location>
    <ligand>
        <name>Ni(2+)</name>
        <dbReference type="ChEBI" id="CHEBI:49786"/>
    </ligand>
</feature>
<dbReference type="EMBL" id="LWSG01000023">
    <property type="protein sequence ID" value="OAS84939.1"/>
    <property type="molecule type" value="Genomic_DNA"/>
</dbReference>
<organism evidence="4 5">
    <name type="scientific">Metabacillus litoralis</name>
    <dbReference type="NCBI Taxonomy" id="152268"/>
    <lineage>
        <taxon>Bacteria</taxon>
        <taxon>Bacillati</taxon>
        <taxon>Bacillota</taxon>
        <taxon>Bacilli</taxon>
        <taxon>Bacillales</taxon>
        <taxon>Bacillaceae</taxon>
        <taxon>Metabacillus</taxon>
    </lineage>
</organism>